<dbReference type="InterPro" id="IPR012997">
    <property type="entry name" value="RplA"/>
</dbReference>
<dbReference type="AlphaFoldDB" id="A0A1G4G8Q0"/>
<keyword evidence="2 3" id="KW-0961">Cell wall biogenesis/degradation</keyword>
<comment type="similarity">
    <text evidence="3 4">Belongs to the RlpA family.</text>
</comment>
<sequence length="154" mass="17742" precursor="true">MKKLFFFIIILFTITLNGYTFAQQTGNATYYADKFHGRKTSSGVPYHRDSMTCAHRTYPFGTILEVLNPENGKKVLVEVTDRGPFSRNKIIDLSYAAAKQLDILHKGVNTVELREWVWDMSRFMPFVFDFRSISINVPPPTGKCLKIEKQKVLK</sequence>
<gene>
    <name evidence="3" type="primary">rlpA</name>
    <name evidence="6" type="ORF">ING2E5A_2095</name>
</gene>
<dbReference type="GO" id="GO:0000270">
    <property type="term" value="P:peptidoglycan metabolic process"/>
    <property type="evidence" value="ECO:0007669"/>
    <property type="project" value="UniProtKB-UniRule"/>
</dbReference>
<dbReference type="GO" id="GO:0071555">
    <property type="term" value="P:cell wall organization"/>
    <property type="evidence" value="ECO:0007669"/>
    <property type="project" value="UniProtKB-KW"/>
</dbReference>
<feature type="signal peptide" evidence="3">
    <location>
        <begin position="1"/>
        <end position="22"/>
    </location>
</feature>
<evidence type="ECO:0000256" key="2">
    <source>
        <dbReference type="ARBA" id="ARBA00023316"/>
    </source>
</evidence>
<dbReference type="InterPro" id="IPR036908">
    <property type="entry name" value="RlpA-like_sf"/>
</dbReference>
<accession>A0A1G4G8Q0</accession>
<keyword evidence="1 3" id="KW-0456">Lyase</keyword>
<dbReference type="SUPFAM" id="SSF50685">
    <property type="entry name" value="Barwin-like endoglucanases"/>
    <property type="match status" value="1"/>
</dbReference>
<protein>
    <recommendedName>
        <fullName evidence="3">Probable endolytic peptidoglycan transglycosylase RlpA</fullName>
        <ecNumber evidence="3">4.2.2.-</ecNumber>
    </recommendedName>
</protein>
<dbReference type="EMBL" id="LT608328">
    <property type="protein sequence ID" value="SCM58909.1"/>
    <property type="molecule type" value="Genomic_DNA"/>
</dbReference>
<proteinExistence type="inferred from homology"/>
<evidence type="ECO:0000313" key="6">
    <source>
        <dbReference type="EMBL" id="SCM58909.1"/>
    </source>
</evidence>
<evidence type="ECO:0000313" key="7">
    <source>
        <dbReference type="Proteomes" id="UP000178485"/>
    </source>
</evidence>
<dbReference type="STRING" id="1642646.ING2E5A_2095"/>
<dbReference type="NCBIfam" id="TIGR00413">
    <property type="entry name" value="rlpA"/>
    <property type="match status" value="1"/>
</dbReference>
<organism evidence="6 7">
    <name type="scientific">Petrimonas mucosa</name>
    <dbReference type="NCBI Taxonomy" id="1642646"/>
    <lineage>
        <taxon>Bacteria</taxon>
        <taxon>Pseudomonadati</taxon>
        <taxon>Bacteroidota</taxon>
        <taxon>Bacteroidia</taxon>
        <taxon>Bacteroidales</taxon>
        <taxon>Dysgonomonadaceae</taxon>
        <taxon>Petrimonas</taxon>
    </lineage>
</organism>
<dbReference type="PANTHER" id="PTHR34183:SF1">
    <property type="entry name" value="ENDOLYTIC PEPTIDOGLYCAN TRANSGLYCOSYLASE RLPA"/>
    <property type="match status" value="1"/>
</dbReference>
<comment type="function">
    <text evidence="3">Lytic transglycosylase with a strong preference for naked glycan strands that lack stem peptides.</text>
</comment>
<dbReference type="HAMAP" id="MF_02071">
    <property type="entry name" value="RlpA"/>
    <property type="match status" value="1"/>
</dbReference>
<dbReference type="Gene3D" id="2.40.40.10">
    <property type="entry name" value="RlpA-like domain"/>
    <property type="match status" value="1"/>
</dbReference>
<keyword evidence="3" id="KW-0732">Signal</keyword>
<feature type="chain" id="PRO_5009987792" description="Probable endolytic peptidoglycan transglycosylase RlpA" evidence="3">
    <location>
        <begin position="23"/>
        <end position="154"/>
    </location>
</feature>
<dbReference type="InterPro" id="IPR009009">
    <property type="entry name" value="RlpA-like_DPBB"/>
</dbReference>
<dbReference type="GO" id="GO:0008932">
    <property type="term" value="F:lytic endotransglycosylase activity"/>
    <property type="evidence" value="ECO:0007669"/>
    <property type="project" value="UniProtKB-UniRule"/>
</dbReference>
<evidence type="ECO:0000256" key="1">
    <source>
        <dbReference type="ARBA" id="ARBA00023239"/>
    </source>
</evidence>
<evidence type="ECO:0000256" key="4">
    <source>
        <dbReference type="RuleBase" id="RU003495"/>
    </source>
</evidence>
<evidence type="ECO:0000256" key="3">
    <source>
        <dbReference type="HAMAP-Rule" id="MF_02071"/>
    </source>
</evidence>
<keyword evidence="7" id="KW-1185">Reference proteome</keyword>
<dbReference type="RefSeq" id="WP_071137296.1">
    <property type="nucleotide sequence ID" value="NZ_DUQN01000098.1"/>
</dbReference>
<name>A0A1G4G8Q0_9BACT</name>
<dbReference type="EC" id="4.2.2.-" evidence="3"/>
<feature type="domain" description="RlpA-like protein double-psi beta-barrel" evidence="5">
    <location>
        <begin position="24"/>
        <end position="112"/>
    </location>
</feature>
<dbReference type="CDD" id="cd22268">
    <property type="entry name" value="DPBB_RlpA-like"/>
    <property type="match status" value="1"/>
</dbReference>
<dbReference type="InterPro" id="IPR034718">
    <property type="entry name" value="RlpA"/>
</dbReference>
<dbReference type="PANTHER" id="PTHR34183">
    <property type="entry name" value="ENDOLYTIC PEPTIDOGLYCAN TRANSGLYCOSYLASE RLPA"/>
    <property type="match status" value="1"/>
</dbReference>
<reference evidence="6 7" key="1">
    <citation type="submission" date="2016-08" db="EMBL/GenBank/DDBJ databases">
        <authorList>
            <person name="Seilhamer J.J."/>
        </authorList>
    </citation>
    <scope>NUCLEOTIDE SEQUENCE [LARGE SCALE GENOMIC DNA]</scope>
    <source>
        <strain evidence="6">ING2-E5A</strain>
    </source>
</reference>
<keyword evidence="6" id="KW-0449">Lipoprotein</keyword>
<dbReference type="KEGG" id="pmuc:ING2E5A_2095"/>
<evidence type="ECO:0000259" key="5">
    <source>
        <dbReference type="Pfam" id="PF03330"/>
    </source>
</evidence>
<dbReference type="Pfam" id="PF03330">
    <property type="entry name" value="DPBB_1"/>
    <property type="match status" value="1"/>
</dbReference>
<dbReference type="Proteomes" id="UP000178485">
    <property type="component" value="Chromosome i"/>
</dbReference>